<keyword evidence="3" id="KW-1185">Reference proteome</keyword>
<evidence type="ECO:0000313" key="3">
    <source>
        <dbReference type="Proteomes" id="UP000824120"/>
    </source>
</evidence>
<dbReference type="EMBL" id="JACXVP010000006">
    <property type="protein sequence ID" value="KAG5599430.1"/>
    <property type="molecule type" value="Genomic_DNA"/>
</dbReference>
<protein>
    <submittedName>
        <fullName evidence="2">Uncharacterized protein</fullName>
    </submittedName>
</protein>
<reference evidence="2 3" key="1">
    <citation type="submission" date="2020-09" db="EMBL/GenBank/DDBJ databases">
        <title>De no assembly of potato wild relative species, Solanum commersonii.</title>
        <authorList>
            <person name="Cho K."/>
        </authorList>
    </citation>
    <scope>NUCLEOTIDE SEQUENCE [LARGE SCALE GENOMIC DNA]</scope>
    <source>
        <strain evidence="2">LZ3.2</strain>
        <tissue evidence="2">Leaf</tissue>
    </source>
</reference>
<gene>
    <name evidence="2" type="ORF">H5410_030800</name>
</gene>
<sequence length="94" mass="11366">MFQCEGKDQVGDEREKSERHRTVSRRNTISRNNSKCKDLQIRFHLRVFGLRERELERVNSRPSPTYLARESEWSKRRLCLITANWCSRKTDLIR</sequence>
<accession>A0A9J5YKE9</accession>
<evidence type="ECO:0000313" key="2">
    <source>
        <dbReference type="EMBL" id="KAG5599430.1"/>
    </source>
</evidence>
<feature type="region of interest" description="Disordered" evidence="1">
    <location>
        <begin position="1"/>
        <end position="31"/>
    </location>
</feature>
<feature type="non-terminal residue" evidence="2">
    <location>
        <position position="1"/>
    </location>
</feature>
<proteinExistence type="predicted"/>
<name>A0A9J5YKE9_SOLCO</name>
<organism evidence="2 3">
    <name type="scientific">Solanum commersonii</name>
    <name type="common">Commerson's wild potato</name>
    <name type="synonym">Commerson's nightshade</name>
    <dbReference type="NCBI Taxonomy" id="4109"/>
    <lineage>
        <taxon>Eukaryota</taxon>
        <taxon>Viridiplantae</taxon>
        <taxon>Streptophyta</taxon>
        <taxon>Embryophyta</taxon>
        <taxon>Tracheophyta</taxon>
        <taxon>Spermatophyta</taxon>
        <taxon>Magnoliopsida</taxon>
        <taxon>eudicotyledons</taxon>
        <taxon>Gunneridae</taxon>
        <taxon>Pentapetalae</taxon>
        <taxon>asterids</taxon>
        <taxon>lamiids</taxon>
        <taxon>Solanales</taxon>
        <taxon>Solanaceae</taxon>
        <taxon>Solanoideae</taxon>
        <taxon>Solaneae</taxon>
        <taxon>Solanum</taxon>
    </lineage>
</organism>
<feature type="compositionally biased region" description="Basic and acidic residues" evidence="1">
    <location>
        <begin position="1"/>
        <end position="21"/>
    </location>
</feature>
<evidence type="ECO:0000256" key="1">
    <source>
        <dbReference type="SAM" id="MobiDB-lite"/>
    </source>
</evidence>
<dbReference type="AlphaFoldDB" id="A0A9J5YKE9"/>
<comment type="caution">
    <text evidence="2">The sequence shown here is derived from an EMBL/GenBank/DDBJ whole genome shotgun (WGS) entry which is preliminary data.</text>
</comment>
<dbReference type="Proteomes" id="UP000824120">
    <property type="component" value="Chromosome 6"/>
</dbReference>